<comment type="caution">
    <text evidence="2">The sequence shown here is derived from an EMBL/GenBank/DDBJ whole genome shotgun (WGS) entry which is preliminary data.</text>
</comment>
<accession>A0A840VGV6</accession>
<reference evidence="2 3" key="1">
    <citation type="submission" date="2020-08" db="EMBL/GenBank/DDBJ databases">
        <title>Genomic Encyclopedia of Type Strains, Phase IV (KMG-IV): sequencing the most valuable type-strain genomes for metagenomic binning, comparative biology and taxonomic classification.</title>
        <authorList>
            <person name="Goeker M."/>
        </authorList>
    </citation>
    <scope>NUCLEOTIDE SEQUENCE [LARGE SCALE GENOMIC DNA]</scope>
    <source>
        <strain evidence="2 3">YC6886</strain>
    </source>
</reference>
<dbReference type="GO" id="GO:0006950">
    <property type="term" value="P:response to stress"/>
    <property type="evidence" value="ECO:0007669"/>
    <property type="project" value="UniProtKB-ARBA"/>
</dbReference>
<evidence type="ECO:0000313" key="3">
    <source>
        <dbReference type="Proteomes" id="UP000557717"/>
    </source>
</evidence>
<dbReference type="GO" id="GO:0008237">
    <property type="term" value="F:metallopeptidase activity"/>
    <property type="evidence" value="ECO:0007669"/>
    <property type="project" value="UniProtKB-KW"/>
</dbReference>
<dbReference type="Proteomes" id="UP000557717">
    <property type="component" value="Unassembled WGS sequence"/>
</dbReference>
<name>A0A840VGV6_9BACT</name>
<sequence>MTRRCRDWLLQLSLPHLAVQLEVRWNSRLRSTAGRAWPGRARIELNPRLKEISADEVERTVLHELAHLMAHARAGRRRIEPHGKEWRHACAELGIPHEAATHRLPLPRTRQQRRHHYGCPGCGRIVGRVQPLRREVACAHCCRLYAGGRFDARFRLVEIVR</sequence>
<organism evidence="2 3">
    <name type="scientific">Haloferula luteola</name>
    <dbReference type="NCBI Taxonomy" id="595692"/>
    <lineage>
        <taxon>Bacteria</taxon>
        <taxon>Pseudomonadati</taxon>
        <taxon>Verrucomicrobiota</taxon>
        <taxon>Verrucomicrobiia</taxon>
        <taxon>Verrucomicrobiales</taxon>
        <taxon>Verrucomicrobiaceae</taxon>
        <taxon>Haloferula</taxon>
    </lineage>
</organism>
<proteinExistence type="predicted"/>
<evidence type="ECO:0000313" key="2">
    <source>
        <dbReference type="EMBL" id="MBB5353059.1"/>
    </source>
</evidence>
<dbReference type="PANTHER" id="PTHR38773:SF1">
    <property type="entry name" value="PROTEIN SPRT"/>
    <property type="match status" value="1"/>
</dbReference>
<dbReference type="GO" id="GO:0006508">
    <property type="term" value="P:proteolysis"/>
    <property type="evidence" value="ECO:0007669"/>
    <property type="project" value="UniProtKB-KW"/>
</dbReference>
<protein>
    <submittedName>
        <fullName evidence="2">Putative SprT family Zn-dependent metalloprotease</fullName>
    </submittedName>
</protein>
<gene>
    <name evidence="2" type="ORF">HNR46_003312</name>
</gene>
<dbReference type="InterPro" id="IPR006640">
    <property type="entry name" value="SprT-like_domain"/>
</dbReference>
<dbReference type="AlphaFoldDB" id="A0A840VGV6"/>
<keyword evidence="2" id="KW-0378">Hydrolase</keyword>
<feature type="domain" description="SprT-like" evidence="1">
    <location>
        <begin position="3"/>
        <end position="148"/>
    </location>
</feature>
<keyword evidence="2" id="KW-0482">Metalloprotease</keyword>
<dbReference type="Pfam" id="PF10263">
    <property type="entry name" value="SprT-like"/>
    <property type="match status" value="1"/>
</dbReference>
<dbReference type="RefSeq" id="WP_184020597.1">
    <property type="nucleotide sequence ID" value="NZ_JACHFD010000019.1"/>
</dbReference>
<keyword evidence="2" id="KW-0645">Protease</keyword>
<dbReference type="SMART" id="SM00731">
    <property type="entry name" value="SprT"/>
    <property type="match status" value="1"/>
</dbReference>
<evidence type="ECO:0000259" key="1">
    <source>
        <dbReference type="SMART" id="SM00731"/>
    </source>
</evidence>
<keyword evidence="3" id="KW-1185">Reference proteome</keyword>
<dbReference type="PANTHER" id="PTHR38773">
    <property type="entry name" value="PROTEIN SPRT"/>
    <property type="match status" value="1"/>
</dbReference>
<dbReference type="EMBL" id="JACHFD010000019">
    <property type="protein sequence ID" value="MBB5353059.1"/>
    <property type="molecule type" value="Genomic_DNA"/>
</dbReference>